<evidence type="ECO:0000256" key="1">
    <source>
        <dbReference type="ARBA" id="ARBA00001933"/>
    </source>
</evidence>
<comment type="function">
    <text evidence="9">Catalyzes the decarboxylative condensation of pimeloyl-[acyl-carrier protein] and L-alanine to produce 8-amino-7-oxononanoate (AON), [acyl-carrier protein], and carbon dioxide.</text>
</comment>
<feature type="binding site" evidence="9">
    <location>
        <position position="236"/>
    </location>
    <ligand>
        <name>pyridoxal 5'-phosphate</name>
        <dbReference type="ChEBI" id="CHEBI:597326"/>
    </ligand>
</feature>
<evidence type="ECO:0000256" key="8">
    <source>
        <dbReference type="ARBA" id="ARBA00047715"/>
    </source>
</evidence>
<organism evidence="12 13">
    <name type="scientific">Sediminihaliea albiluteola</name>
    <dbReference type="NCBI Taxonomy" id="2758564"/>
    <lineage>
        <taxon>Bacteria</taxon>
        <taxon>Pseudomonadati</taxon>
        <taxon>Pseudomonadota</taxon>
        <taxon>Gammaproteobacteria</taxon>
        <taxon>Cellvibrionales</taxon>
        <taxon>Halieaceae</taxon>
        <taxon>Sediminihaliea</taxon>
    </lineage>
</organism>
<evidence type="ECO:0000256" key="10">
    <source>
        <dbReference type="PIRSR" id="PIRSR604723-51"/>
    </source>
</evidence>
<gene>
    <name evidence="9 12" type="primary">bioF</name>
    <name evidence="12" type="ORF">H2508_12650</name>
</gene>
<keyword evidence="6 9" id="KW-0093">Biotin biosynthesis</keyword>
<evidence type="ECO:0000313" key="12">
    <source>
        <dbReference type="EMBL" id="MBA6413963.1"/>
    </source>
</evidence>
<comment type="caution">
    <text evidence="12">The sequence shown here is derived from an EMBL/GenBank/DDBJ whole genome shotgun (WGS) entry which is preliminary data.</text>
</comment>
<comment type="cofactor">
    <cofactor evidence="1 9 10">
        <name>pyridoxal 5'-phosphate</name>
        <dbReference type="ChEBI" id="CHEBI:597326"/>
    </cofactor>
</comment>
<dbReference type="CDD" id="cd06454">
    <property type="entry name" value="KBL_like"/>
    <property type="match status" value="1"/>
</dbReference>
<evidence type="ECO:0000256" key="2">
    <source>
        <dbReference type="ARBA" id="ARBA00004746"/>
    </source>
</evidence>
<evidence type="ECO:0000256" key="6">
    <source>
        <dbReference type="ARBA" id="ARBA00022756"/>
    </source>
</evidence>
<feature type="domain" description="Aminotransferase class I/classII large" evidence="11">
    <location>
        <begin position="41"/>
        <end position="381"/>
    </location>
</feature>
<dbReference type="NCBIfam" id="TIGR00858">
    <property type="entry name" value="bioF"/>
    <property type="match status" value="1"/>
</dbReference>
<dbReference type="PANTHER" id="PTHR13693">
    <property type="entry name" value="CLASS II AMINOTRANSFERASE/8-AMINO-7-OXONONANOATE SYNTHASE"/>
    <property type="match status" value="1"/>
</dbReference>
<feature type="modified residue" description="N6-(pyridoxal phosphate)lysine" evidence="9 10">
    <location>
        <position position="239"/>
    </location>
</feature>
<reference evidence="12 13" key="1">
    <citation type="submission" date="2020-07" db="EMBL/GenBank/DDBJ databases">
        <title>Halieaceae bacterium, F7430, whole genome shotgun sequencing project.</title>
        <authorList>
            <person name="Jiang S."/>
            <person name="Liu Z.W."/>
            <person name="Du Z.J."/>
        </authorList>
    </citation>
    <scope>NUCLEOTIDE SEQUENCE [LARGE SCALE GENOMIC DNA]</scope>
    <source>
        <strain evidence="12 13">F7430</strain>
    </source>
</reference>
<keyword evidence="7 9" id="KW-0663">Pyridoxal phosphate</keyword>
<dbReference type="Gene3D" id="3.90.1150.10">
    <property type="entry name" value="Aspartate Aminotransferase, domain 1"/>
    <property type="match status" value="1"/>
</dbReference>
<keyword evidence="5 9" id="KW-0808">Transferase</keyword>
<keyword evidence="12" id="KW-0012">Acyltransferase</keyword>
<dbReference type="InterPro" id="IPR022834">
    <property type="entry name" value="AONS_Proteobacteria"/>
</dbReference>
<sequence>MNIFEQRLAAQLAEREAANLYRRRLSLDTAQGPVIQVNGRQLVNFCSNDYLGLAAHPQLKESLRNAVTRYGVGSGASHLVCGHSAAHHELEEALAEFSGRPRALLFASGFAANTGTLSTLLQPGDTVLQDRLNHASLLDGALHSGARLQRFAHNDLQVLERKLDAVRGPAMVVVDGVFSMDGDVAPLAALAQLAQAKQAYLMVDDAHGFGVLGQRGIGSTEAAGLGAQDVPVLMATLGKALGTVGAFVAGSDTLIESLLQGARNYVYSTAMPPALAAAGLTALHLLQSEAWRRSHVLSLAARFRRGAEQLDLPLLDAAGPIQPLIVGSADRALALSRELQQRGLLVSAIRPPTVPPNTSRLRITFSAAHSEAQVDTLLQALADCWQRHA</sequence>
<feature type="binding site" evidence="9">
    <location>
        <position position="207"/>
    </location>
    <ligand>
        <name>pyridoxal 5'-phosphate</name>
        <dbReference type="ChEBI" id="CHEBI:597326"/>
    </ligand>
</feature>
<feature type="binding site" evidence="9">
    <location>
        <position position="353"/>
    </location>
    <ligand>
        <name>substrate</name>
    </ligand>
</feature>
<dbReference type="UniPathway" id="UPA00078"/>
<keyword evidence="13" id="KW-1185">Reference proteome</keyword>
<feature type="binding site" evidence="9">
    <location>
        <position position="134"/>
    </location>
    <ligand>
        <name>substrate</name>
    </ligand>
</feature>
<comment type="subunit">
    <text evidence="4 9">Homodimer.</text>
</comment>
<evidence type="ECO:0000256" key="3">
    <source>
        <dbReference type="ARBA" id="ARBA00010008"/>
    </source>
</evidence>
<feature type="binding site" evidence="9">
    <location>
        <position position="22"/>
    </location>
    <ligand>
        <name>substrate</name>
    </ligand>
</feature>
<protein>
    <recommendedName>
        <fullName evidence="9">8-amino-7-oxononanoate synthase</fullName>
        <shortName evidence="9">AONS</shortName>
        <ecNumber evidence="9">2.3.1.47</ecNumber>
    </recommendedName>
    <alternativeName>
        <fullName evidence="9">7-keto-8-amino-pelargonic acid synthase</fullName>
        <shortName evidence="9">7-KAP synthase</shortName>
        <shortName evidence="9">KAPA synthase</shortName>
    </alternativeName>
    <alternativeName>
        <fullName evidence="9">8-amino-7-ketopelargonate synthase</fullName>
    </alternativeName>
</protein>
<dbReference type="PANTHER" id="PTHR13693:SF100">
    <property type="entry name" value="8-AMINO-7-OXONONANOATE SYNTHASE"/>
    <property type="match status" value="1"/>
</dbReference>
<comment type="catalytic activity">
    <reaction evidence="8 9">
        <text>6-carboxyhexanoyl-[ACP] + L-alanine + H(+) = (8S)-8-amino-7-oxononanoate + holo-[ACP] + CO2</text>
        <dbReference type="Rhea" id="RHEA:42288"/>
        <dbReference type="Rhea" id="RHEA-COMP:9685"/>
        <dbReference type="Rhea" id="RHEA-COMP:9955"/>
        <dbReference type="ChEBI" id="CHEBI:15378"/>
        <dbReference type="ChEBI" id="CHEBI:16526"/>
        <dbReference type="ChEBI" id="CHEBI:57972"/>
        <dbReference type="ChEBI" id="CHEBI:64479"/>
        <dbReference type="ChEBI" id="CHEBI:78846"/>
        <dbReference type="ChEBI" id="CHEBI:149468"/>
        <dbReference type="EC" id="2.3.1.47"/>
    </reaction>
</comment>
<evidence type="ECO:0000256" key="7">
    <source>
        <dbReference type="ARBA" id="ARBA00022898"/>
    </source>
</evidence>
<evidence type="ECO:0000256" key="4">
    <source>
        <dbReference type="ARBA" id="ARBA00011738"/>
    </source>
</evidence>
<dbReference type="InterPro" id="IPR004723">
    <property type="entry name" value="AONS_Archaea/Proteobacteria"/>
</dbReference>
<dbReference type="InterPro" id="IPR015421">
    <property type="entry name" value="PyrdxlP-dep_Trfase_major"/>
</dbReference>
<evidence type="ECO:0000259" key="11">
    <source>
        <dbReference type="Pfam" id="PF00155"/>
    </source>
</evidence>
<evidence type="ECO:0000313" key="13">
    <source>
        <dbReference type="Proteomes" id="UP000539350"/>
    </source>
</evidence>
<dbReference type="EC" id="2.3.1.47" evidence="9"/>
<proteinExistence type="inferred from homology"/>
<dbReference type="GO" id="GO:0009102">
    <property type="term" value="P:biotin biosynthetic process"/>
    <property type="evidence" value="ECO:0007669"/>
    <property type="project" value="UniProtKB-UniRule"/>
</dbReference>
<dbReference type="Gene3D" id="3.40.640.10">
    <property type="entry name" value="Type I PLP-dependent aspartate aminotransferase-like (Major domain)"/>
    <property type="match status" value="1"/>
</dbReference>
<dbReference type="GO" id="GO:0030170">
    <property type="term" value="F:pyridoxal phosphate binding"/>
    <property type="evidence" value="ECO:0007669"/>
    <property type="project" value="UniProtKB-UniRule"/>
</dbReference>
<dbReference type="GO" id="GO:0008710">
    <property type="term" value="F:8-amino-7-oxononanoate synthase activity"/>
    <property type="evidence" value="ECO:0007669"/>
    <property type="project" value="UniProtKB-UniRule"/>
</dbReference>
<dbReference type="PROSITE" id="PS00599">
    <property type="entry name" value="AA_TRANSFER_CLASS_2"/>
    <property type="match status" value="1"/>
</dbReference>
<dbReference type="Pfam" id="PF00155">
    <property type="entry name" value="Aminotran_1_2"/>
    <property type="match status" value="1"/>
</dbReference>
<dbReference type="InterPro" id="IPR004839">
    <property type="entry name" value="Aminotransferase_I/II_large"/>
</dbReference>
<dbReference type="SUPFAM" id="SSF53383">
    <property type="entry name" value="PLP-dependent transferases"/>
    <property type="match status" value="1"/>
</dbReference>
<dbReference type="AlphaFoldDB" id="A0A7W2TXW2"/>
<feature type="binding site" evidence="9">
    <location>
        <begin position="109"/>
        <end position="110"/>
    </location>
    <ligand>
        <name>pyridoxal 5'-phosphate</name>
        <dbReference type="ChEBI" id="CHEBI:597326"/>
    </ligand>
</feature>
<dbReference type="InterPro" id="IPR050087">
    <property type="entry name" value="AON_synthase_class-II"/>
</dbReference>
<comment type="similarity">
    <text evidence="3 9">Belongs to the class-II pyridoxal-phosphate-dependent aminotransferase family. BioF subfamily.</text>
</comment>
<dbReference type="EMBL" id="JACFXU010000017">
    <property type="protein sequence ID" value="MBA6413963.1"/>
    <property type="molecule type" value="Genomic_DNA"/>
</dbReference>
<evidence type="ECO:0000256" key="9">
    <source>
        <dbReference type="HAMAP-Rule" id="MF_01693"/>
    </source>
</evidence>
<dbReference type="InterPro" id="IPR001917">
    <property type="entry name" value="Aminotrans_II_pyridoxalP_BS"/>
</dbReference>
<comment type="pathway">
    <text evidence="2 9">Cofactor biosynthesis; biotin biosynthesis.</text>
</comment>
<dbReference type="InterPro" id="IPR015424">
    <property type="entry name" value="PyrdxlP-dep_Trfase"/>
</dbReference>
<feature type="binding site" evidence="9">
    <location>
        <position position="179"/>
    </location>
    <ligand>
        <name>pyridoxal 5'-phosphate</name>
        <dbReference type="ChEBI" id="CHEBI:597326"/>
    </ligand>
</feature>
<dbReference type="HAMAP" id="MF_01693">
    <property type="entry name" value="BioF_aminotrans_2"/>
    <property type="match status" value="1"/>
</dbReference>
<name>A0A7W2TXW2_9GAMM</name>
<accession>A0A7W2TXW2</accession>
<dbReference type="InterPro" id="IPR015422">
    <property type="entry name" value="PyrdxlP-dep_Trfase_small"/>
</dbReference>
<dbReference type="Proteomes" id="UP000539350">
    <property type="component" value="Unassembled WGS sequence"/>
</dbReference>
<evidence type="ECO:0000256" key="5">
    <source>
        <dbReference type="ARBA" id="ARBA00022679"/>
    </source>
</evidence>